<proteinExistence type="predicted"/>
<protein>
    <submittedName>
        <fullName evidence="3">Uncharacterized protein</fullName>
    </submittedName>
</protein>
<reference evidence="4" key="1">
    <citation type="journal article" date="2019" name="Int. J. Syst. Evol. Microbiol.">
        <title>The Global Catalogue of Microorganisms (GCM) 10K type strain sequencing project: providing services to taxonomists for standard genome sequencing and annotation.</title>
        <authorList>
            <consortium name="The Broad Institute Genomics Platform"/>
            <consortium name="The Broad Institute Genome Sequencing Center for Infectious Disease"/>
            <person name="Wu L."/>
            <person name="Ma J."/>
        </authorList>
    </citation>
    <scope>NUCLEOTIDE SEQUENCE [LARGE SCALE GENOMIC DNA]</scope>
    <source>
        <strain evidence="4">CGMCC 1.15931</strain>
    </source>
</reference>
<comment type="caution">
    <text evidence="3">The sequence shown here is derived from an EMBL/GenBank/DDBJ whole genome shotgun (WGS) entry which is preliminary data.</text>
</comment>
<keyword evidence="4" id="KW-1185">Reference proteome</keyword>
<evidence type="ECO:0000256" key="1">
    <source>
        <dbReference type="SAM" id="MobiDB-lite"/>
    </source>
</evidence>
<organism evidence="3 4">
    <name type="scientific">Pseudoduganella buxea</name>
    <dbReference type="NCBI Taxonomy" id="1949069"/>
    <lineage>
        <taxon>Bacteria</taxon>
        <taxon>Pseudomonadati</taxon>
        <taxon>Pseudomonadota</taxon>
        <taxon>Betaproteobacteria</taxon>
        <taxon>Burkholderiales</taxon>
        <taxon>Oxalobacteraceae</taxon>
        <taxon>Telluria group</taxon>
        <taxon>Pseudoduganella</taxon>
    </lineage>
</organism>
<name>A0ABQ1L2I4_9BURK</name>
<accession>A0ABQ1L2I4</accession>
<keyword evidence="2" id="KW-0472">Membrane</keyword>
<gene>
    <name evidence="3" type="ORF">GCM10011572_40830</name>
</gene>
<dbReference type="EMBL" id="BMKG01000020">
    <property type="protein sequence ID" value="GGC15342.1"/>
    <property type="molecule type" value="Genomic_DNA"/>
</dbReference>
<keyword evidence="2" id="KW-0812">Transmembrane</keyword>
<keyword evidence="2" id="KW-1133">Transmembrane helix</keyword>
<feature type="transmembrane region" description="Helical" evidence="2">
    <location>
        <begin position="18"/>
        <end position="38"/>
    </location>
</feature>
<sequence length="185" mass="19155">MPDGPRDLLGVQRRRQHAIWTAGALVVLLLAGVAAWIVHGITVDRRLQVVGQAAALGAPGSLTPAVAPQPPAEAAAASLAADESLVDPATLAAAAVTTTALAAGSGEGTVRADGKADGDEPVRRVRKAEKKQAPRRQAAARAARDRTFIRCPPLGKQGAVMCRWHICNGGAGKEAACRPYLERKP</sequence>
<evidence type="ECO:0000256" key="2">
    <source>
        <dbReference type="SAM" id="Phobius"/>
    </source>
</evidence>
<evidence type="ECO:0000313" key="3">
    <source>
        <dbReference type="EMBL" id="GGC15342.1"/>
    </source>
</evidence>
<evidence type="ECO:0000313" key="4">
    <source>
        <dbReference type="Proteomes" id="UP000622638"/>
    </source>
</evidence>
<dbReference type="Proteomes" id="UP000622638">
    <property type="component" value="Unassembled WGS sequence"/>
</dbReference>
<feature type="region of interest" description="Disordered" evidence="1">
    <location>
        <begin position="105"/>
        <end position="144"/>
    </location>
</feature>
<feature type="compositionally biased region" description="Basic and acidic residues" evidence="1">
    <location>
        <begin position="110"/>
        <end position="123"/>
    </location>
</feature>